<feature type="region of interest" description="Disordered" evidence="1">
    <location>
        <begin position="119"/>
        <end position="159"/>
    </location>
</feature>
<sequence>MDDRSAGWRADRIGSALRGTNPTVMAKLPGAFAVIGDVQWLPGYWVLLVDRPGVGGLTDLDPDERQQYLVSMDILGEAVESACRGVDDRFRRLNLDILGNTDELREAALHSAAAADAVTGSSGQPACSLSRLSPRSRASRPPPYQTGRSPLTVGRSATK</sequence>
<dbReference type="InterPro" id="IPR036265">
    <property type="entry name" value="HIT-like_sf"/>
</dbReference>
<feature type="compositionally biased region" description="Low complexity" evidence="1">
    <location>
        <begin position="125"/>
        <end position="136"/>
    </location>
</feature>
<dbReference type="EMBL" id="BAAAYX010000035">
    <property type="protein sequence ID" value="GAA3719632.1"/>
    <property type="molecule type" value="Genomic_DNA"/>
</dbReference>
<evidence type="ECO:0000313" key="3">
    <source>
        <dbReference type="Proteomes" id="UP001500051"/>
    </source>
</evidence>
<evidence type="ECO:0000256" key="1">
    <source>
        <dbReference type="SAM" id="MobiDB-lite"/>
    </source>
</evidence>
<dbReference type="Gene3D" id="3.30.428.10">
    <property type="entry name" value="HIT-like"/>
    <property type="match status" value="1"/>
</dbReference>
<organism evidence="2 3">
    <name type="scientific">Microlunatus aurantiacus</name>
    <dbReference type="NCBI Taxonomy" id="446786"/>
    <lineage>
        <taxon>Bacteria</taxon>
        <taxon>Bacillati</taxon>
        <taxon>Actinomycetota</taxon>
        <taxon>Actinomycetes</taxon>
        <taxon>Propionibacteriales</taxon>
        <taxon>Propionibacteriaceae</taxon>
        <taxon>Microlunatus</taxon>
    </lineage>
</organism>
<accession>A0ABP7ELD2</accession>
<protein>
    <submittedName>
        <fullName evidence="2">Uncharacterized protein</fullName>
    </submittedName>
</protein>
<dbReference type="SUPFAM" id="SSF54197">
    <property type="entry name" value="HIT-like"/>
    <property type="match status" value="1"/>
</dbReference>
<dbReference type="Proteomes" id="UP001500051">
    <property type="component" value="Unassembled WGS sequence"/>
</dbReference>
<name>A0ABP7ELD2_9ACTN</name>
<dbReference type="RefSeq" id="WP_344814675.1">
    <property type="nucleotide sequence ID" value="NZ_BAAAYX010000035.1"/>
</dbReference>
<reference evidence="3" key="1">
    <citation type="journal article" date="2019" name="Int. J. Syst. Evol. Microbiol.">
        <title>The Global Catalogue of Microorganisms (GCM) 10K type strain sequencing project: providing services to taxonomists for standard genome sequencing and annotation.</title>
        <authorList>
            <consortium name="The Broad Institute Genomics Platform"/>
            <consortium name="The Broad Institute Genome Sequencing Center for Infectious Disease"/>
            <person name="Wu L."/>
            <person name="Ma J."/>
        </authorList>
    </citation>
    <scope>NUCLEOTIDE SEQUENCE [LARGE SCALE GENOMIC DNA]</scope>
    <source>
        <strain evidence="3">JCM 16548</strain>
    </source>
</reference>
<keyword evidence="3" id="KW-1185">Reference proteome</keyword>
<evidence type="ECO:0000313" key="2">
    <source>
        <dbReference type="EMBL" id="GAA3719632.1"/>
    </source>
</evidence>
<proteinExistence type="predicted"/>
<gene>
    <name evidence="2" type="ORF">GCM10022204_44610</name>
</gene>
<comment type="caution">
    <text evidence="2">The sequence shown here is derived from an EMBL/GenBank/DDBJ whole genome shotgun (WGS) entry which is preliminary data.</text>
</comment>